<gene>
    <name evidence="2" type="ORF">RM549_14140</name>
</gene>
<proteinExistence type="predicted"/>
<keyword evidence="3" id="KW-1185">Reference proteome</keyword>
<dbReference type="Gene3D" id="3.40.250.10">
    <property type="entry name" value="Rhodanese-like domain"/>
    <property type="match status" value="1"/>
</dbReference>
<dbReference type="InterPro" id="IPR001763">
    <property type="entry name" value="Rhodanese-like_dom"/>
</dbReference>
<dbReference type="PROSITE" id="PS50206">
    <property type="entry name" value="RHODANESE_3"/>
    <property type="match status" value="1"/>
</dbReference>
<dbReference type="SMART" id="SM00450">
    <property type="entry name" value="RHOD"/>
    <property type="match status" value="1"/>
</dbReference>
<dbReference type="Pfam" id="PF00581">
    <property type="entry name" value="Rhodanese"/>
    <property type="match status" value="1"/>
</dbReference>
<dbReference type="EMBL" id="JAVRHM010000017">
    <property type="protein sequence ID" value="MDT0690933.1"/>
    <property type="molecule type" value="Genomic_DNA"/>
</dbReference>
<dbReference type="InterPro" id="IPR050229">
    <property type="entry name" value="GlpE_sulfurtransferase"/>
</dbReference>
<dbReference type="PANTHER" id="PTHR43031:SF1">
    <property type="entry name" value="PYRIDINE NUCLEOTIDE-DISULPHIDE OXIDOREDUCTASE"/>
    <property type="match status" value="1"/>
</dbReference>
<protein>
    <submittedName>
        <fullName evidence="2">Rhodanese-like domain-containing protein</fullName>
    </submittedName>
</protein>
<dbReference type="InterPro" id="IPR036873">
    <property type="entry name" value="Rhodanese-like_dom_sf"/>
</dbReference>
<dbReference type="RefSeq" id="WP_311685942.1">
    <property type="nucleotide sequence ID" value="NZ_JAVRHM010000017.1"/>
</dbReference>
<accession>A0ABU3E4L4</accession>
<evidence type="ECO:0000313" key="2">
    <source>
        <dbReference type="EMBL" id="MDT0690933.1"/>
    </source>
</evidence>
<evidence type="ECO:0000313" key="3">
    <source>
        <dbReference type="Proteomes" id="UP001261624"/>
    </source>
</evidence>
<dbReference type="PANTHER" id="PTHR43031">
    <property type="entry name" value="FAD-DEPENDENT OXIDOREDUCTASE"/>
    <property type="match status" value="1"/>
</dbReference>
<organism evidence="2 3">
    <name type="scientific">Autumnicola patrickiae</name>
    <dbReference type="NCBI Taxonomy" id="3075591"/>
    <lineage>
        <taxon>Bacteria</taxon>
        <taxon>Pseudomonadati</taxon>
        <taxon>Bacteroidota</taxon>
        <taxon>Flavobacteriia</taxon>
        <taxon>Flavobacteriales</taxon>
        <taxon>Flavobacteriaceae</taxon>
        <taxon>Autumnicola</taxon>
    </lineage>
</organism>
<comment type="caution">
    <text evidence="2">The sequence shown here is derived from an EMBL/GenBank/DDBJ whole genome shotgun (WGS) entry which is preliminary data.</text>
</comment>
<dbReference type="SUPFAM" id="SSF52821">
    <property type="entry name" value="Rhodanese/Cell cycle control phosphatase"/>
    <property type="match status" value="1"/>
</dbReference>
<dbReference type="Proteomes" id="UP001261624">
    <property type="component" value="Unassembled WGS sequence"/>
</dbReference>
<reference evidence="2 3" key="1">
    <citation type="submission" date="2023-09" db="EMBL/GenBank/DDBJ databases">
        <authorList>
            <person name="Rey-Velasco X."/>
        </authorList>
    </citation>
    <scope>NUCLEOTIDE SEQUENCE [LARGE SCALE GENOMIC DNA]</scope>
    <source>
        <strain evidence="2 3">F188</strain>
    </source>
</reference>
<feature type="domain" description="Rhodanese" evidence="1">
    <location>
        <begin position="40"/>
        <end position="123"/>
    </location>
</feature>
<sequence>MKNIKIPVIALLFVSTIGCEAQKRDGVKVLSPQEATAMLAEDELTLIDVRTPEEFAEGHIEGAQNINFLNVNFKVQMQQLDKEKPVYIYCRSGNRSAKAAEKLQEMGFQKIYDIEGDILNWEG</sequence>
<dbReference type="PROSITE" id="PS51257">
    <property type="entry name" value="PROKAR_LIPOPROTEIN"/>
    <property type="match status" value="1"/>
</dbReference>
<dbReference type="CDD" id="cd00158">
    <property type="entry name" value="RHOD"/>
    <property type="match status" value="1"/>
</dbReference>
<name>A0ABU3E4L4_9FLAO</name>
<evidence type="ECO:0000259" key="1">
    <source>
        <dbReference type="PROSITE" id="PS50206"/>
    </source>
</evidence>